<dbReference type="Gene3D" id="3.30.420.10">
    <property type="entry name" value="Ribonuclease H-like superfamily/Ribonuclease H"/>
    <property type="match status" value="1"/>
</dbReference>
<reference evidence="3 4" key="1">
    <citation type="submission" date="2019-07" db="EMBL/GenBank/DDBJ databases">
        <title>Draft genome assembly of a fouling barnacle, Amphibalanus amphitrite (Darwin, 1854): The first reference genome for Thecostraca.</title>
        <authorList>
            <person name="Kim W."/>
        </authorList>
    </citation>
    <scope>NUCLEOTIDE SEQUENCE [LARGE SCALE GENOMIC DNA]</scope>
    <source>
        <strain evidence="3">SNU_AA5</strain>
        <tissue evidence="3">Soma without cirri and trophi</tissue>
    </source>
</reference>
<dbReference type="SUPFAM" id="SSF53098">
    <property type="entry name" value="Ribonuclease H-like"/>
    <property type="match status" value="1"/>
</dbReference>
<name>A0A6A4VIF0_AMPAM</name>
<evidence type="ECO:0000256" key="1">
    <source>
        <dbReference type="ARBA" id="ARBA00005254"/>
    </source>
</evidence>
<dbReference type="OrthoDB" id="1696280at2759"/>
<dbReference type="Proteomes" id="UP000440578">
    <property type="component" value="Unassembled WGS sequence"/>
</dbReference>
<dbReference type="GO" id="GO:0016853">
    <property type="term" value="F:isomerase activity"/>
    <property type="evidence" value="ECO:0007669"/>
    <property type="project" value="UniProtKB-KW"/>
</dbReference>
<dbReference type="SUPFAM" id="SSF52096">
    <property type="entry name" value="ClpP/crotonase"/>
    <property type="match status" value="1"/>
</dbReference>
<protein>
    <submittedName>
        <fullName evidence="3">Enoyl-CoA delta isomerase 1, mitochondrial</fullName>
    </submittedName>
</protein>
<dbReference type="GO" id="GO:0005739">
    <property type="term" value="C:mitochondrion"/>
    <property type="evidence" value="ECO:0007669"/>
    <property type="project" value="TreeGrafter"/>
</dbReference>
<sequence>MAHGATTIHRLYAISVGQTGDEPLAEDSLCGGRDPLLAEAGIPSAWSTRKTLGARTLCRALALPEDDPLRRVAEADPPTRLRSTTGWRHLGRSALIEAGAEGVTVEPRLEVPLLPWTTCRPIAFNLDVGPGGRRASSNETRREAARQHLAALPAQATWIRSDGSADAGVRRGGGGAIIFTALGETLEVEVAAGDLCPSTRAELFALRPALERVRDEPSPAPLVACSDSRAALSLLSAGAAAQTTTIGAAIWRTLLDIAERRQDREGAISVHQLRAGHWGRSLQYLHRIGRHPSVACLLCPDKRCPTALCAVVCREEADVPEHVLLRCPALAGARLRLTGSIHVDPSRLRDADLVAALEAGYLRHREPLGYGPPGLKGGKRGGNRTGTSAAIFSIEAADVGVAYSGEAIPGIFSAGLNLLEMHNQERQDLLNYWARVQNMFLTLYGTRLISIACITGAAPAGGCLLSTSCDYRLMLDHPKAVIGLSESLVGLPVPDWMRINFCDVVGRRHTDLGLQMGILFPAQEALRIGLVDELAGSPEELRQRALQKLEHFLKVPDVGREFSKTASTEPLISYLSGRLQKDAELFVDNISQERVQKQLGKHLASLKNKKKN</sequence>
<dbReference type="Pfam" id="PF00378">
    <property type="entry name" value="ECH_1"/>
    <property type="match status" value="1"/>
</dbReference>
<accession>A0A6A4VIF0</accession>
<dbReference type="Gene3D" id="6.10.250.170">
    <property type="match status" value="1"/>
</dbReference>
<dbReference type="InterPro" id="IPR012337">
    <property type="entry name" value="RNaseH-like_sf"/>
</dbReference>
<keyword evidence="4" id="KW-1185">Reference proteome</keyword>
<comment type="caution">
    <text evidence="3">The sequence shown here is derived from an EMBL/GenBank/DDBJ whole genome shotgun (WGS) entry which is preliminary data.</text>
</comment>
<dbReference type="InterPro" id="IPR036397">
    <property type="entry name" value="RNaseH_sf"/>
</dbReference>
<evidence type="ECO:0000256" key="2">
    <source>
        <dbReference type="RuleBase" id="RU003707"/>
    </source>
</evidence>
<evidence type="ECO:0000313" key="4">
    <source>
        <dbReference type="Proteomes" id="UP000440578"/>
    </source>
</evidence>
<dbReference type="InterPro" id="IPR018376">
    <property type="entry name" value="Enoyl-CoA_hyd/isom_CS"/>
</dbReference>
<dbReference type="EMBL" id="VIIS01001788">
    <property type="protein sequence ID" value="KAF0292899.1"/>
    <property type="molecule type" value="Genomic_DNA"/>
</dbReference>
<dbReference type="Gene3D" id="3.90.226.10">
    <property type="entry name" value="2-enoyl-CoA Hydratase, Chain A, domain 1"/>
    <property type="match status" value="1"/>
</dbReference>
<dbReference type="PROSITE" id="PS00166">
    <property type="entry name" value="ENOYL_COA_HYDRATASE"/>
    <property type="match status" value="1"/>
</dbReference>
<dbReference type="InterPro" id="IPR001753">
    <property type="entry name" value="Enoyl-CoA_hydra/iso"/>
</dbReference>
<dbReference type="PANTHER" id="PTHR11941:SF45">
    <property type="entry name" value="ENOYL-COA DELTA ISOMERASE 1, MITOCHONDRIAL"/>
    <property type="match status" value="1"/>
</dbReference>
<keyword evidence="3" id="KW-0413">Isomerase</keyword>
<evidence type="ECO:0000313" key="3">
    <source>
        <dbReference type="EMBL" id="KAF0292899.1"/>
    </source>
</evidence>
<dbReference type="GO" id="GO:0006635">
    <property type="term" value="P:fatty acid beta-oxidation"/>
    <property type="evidence" value="ECO:0007669"/>
    <property type="project" value="TreeGrafter"/>
</dbReference>
<dbReference type="InterPro" id="IPR029045">
    <property type="entry name" value="ClpP/crotonase-like_dom_sf"/>
</dbReference>
<dbReference type="GO" id="GO:0003676">
    <property type="term" value="F:nucleic acid binding"/>
    <property type="evidence" value="ECO:0007669"/>
    <property type="project" value="InterPro"/>
</dbReference>
<gene>
    <name evidence="3" type="primary">ovca2_0</name>
    <name evidence="3" type="ORF">FJT64_009186</name>
</gene>
<proteinExistence type="inferred from homology"/>
<dbReference type="CDD" id="cd06558">
    <property type="entry name" value="crotonase-like"/>
    <property type="match status" value="1"/>
</dbReference>
<dbReference type="PANTHER" id="PTHR11941">
    <property type="entry name" value="ENOYL-COA HYDRATASE-RELATED"/>
    <property type="match status" value="1"/>
</dbReference>
<comment type="similarity">
    <text evidence="1 2">Belongs to the enoyl-CoA hydratase/isomerase family.</text>
</comment>
<organism evidence="3 4">
    <name type="scientific">Amphibalanus amphitrite</name>
    <name type="common">Striped barnacle</name>
    <name type="synonym">Balanus amphitrite</name>
    <dbReference type="NCBI Taxonomy" id="1232801"/>
    <lineage>
        <taxon>Eukaryota</taxon>
        <taxon>Metazoa</taxon>
        <taxon>Ecdysozoa</taxon>
        <taxon>Arthropoda</taxon>
        <taxon>Crustacea</taxon>
        <taxon>Multicrustacea</taxon>
        <taxon>Cirripedia</taxon>
        <taxon>Thoracica</taxon>
        <taxon>Thoracicalcarea</taxon>
        <taxon>Balanomorpha</taxon>
        <taxon>Balanoidea</taxon>
        <taxon>Balanidae</taxon>
        <taxon>Amphibalaninae</taxon>
        <taxon>Amphibalanus</taxon>
    </lineage>
</organism>
<dbReference type="AlphaFoldDB" id="A0A6A4VIF0"/>